<keyword evidence="3" id="KW-1185">Reference proteome</keyword>
<name>A0A6J5DLJ6_9BURK</name>
<sequence>MLNQLLSGNIQLPGPTQVTLAPLAAVARILVRIGFPAGSYPRTFTATPSPELDRATSRAHGSPKAEPVPDEPAIPAFAYLFHEEDLIVPATSKLTLFLPQSEVRAHPVRVVEQSAYKAKWYSIETWHENVRRWIARDTAPKKDAAVGKAHEMPWLACVESEECND</sequence>
<evidence type="ECO:0000313" key="2">
    <source>
        <dbReference type="EMBL" id="CAB3754344.1"/>
    </source>
</evidence>
<reference evidence="2 3" key="1">
    <citation type="submission" date="2020-04" db="EMBL/GenBank/DDBJ databases">
        <authorList>
            <person name="De Canck E."/>
        </authorList>
    </citation>
    <scope>NUCLEOTIDE SEQUENCE [LARGE SCALE GENOMIC DNA]</scope>
    <source>
        <strain evidence="2 3">LMG 29542</strain>
    </source>
</reference>
<accession>A0A6J5DLJ6</accession>
<gene>
    <name evidence="2" type="ORF">LMG29542_02322</name>
</gene>
<proteinExistence type="predicted"/>
<evidence type="ECO:0000313" key="3">
    <source>
        <dbReference type="Proteomes" id="UP000494363"/>
    </source>
</evidence>
<evidence type="ECO:0000256" key="1">
    <source>
        <dbReference type="SAM" id="MobiDB-lite"/>
    </source>
</evidence>
<dbReference type="EMBL" id="CADIKH010000009">
    <property type="protein sequence ID" value="CAB3754344.1"/>
    <property type="molecule type" value="Genomic_DNA"/>
</dbReference>
<dbReference type="AlphaFoldDB" id="A0A6J5DLJ6"/>
<organism evidence="2 3">
    <name type="scientific">Paraburkholderia humisilvae</name>
    <dbReference type="NCBI Taxonomy" id="627669"/>
    <lineage>
        <taxon>Bacteria</taxon>
        <taxon>Pseudomonadati</taxon>
        <taxon>Pseudomonadota</taxon>
        <taxon>Betaproteobacteria</taxon>
        <taxon>Burkholderiales</taxon>
        <taxon>Burkholderiaceae</taxon>
        <taxon>Paraburkholderia</taxon>
    </lineage>
</organism>
<dbReference type="RefSeq" id="WP_175226598.1">
    <property type="nucleotide sequence ID" value="NZ_CADIKH010000009.1"/>
</dbReference>
<protein>
    <submittedName>
        <fullName evidence="2">Uncharacterized protein</fullName>
    </submittedName>
</protein>
<feature type="region of interest" description="Disordered" evidence="1">
    <location>
        <begin position="44"/>
        <end position="68"/>
    </location>
</feature>
<dbReference type="Proteomes" id="UP000494363">
    <property type="component" value="Unassembled WGS sequence"/>
</dbReference>